<gene>
    <name evidence="9" type="ORF">AWN90_38745</name>
</gene>
<proteinExistence type="inferred from homology"/>
<dbReference type="Pfam" id="PF01435">
    <property type="entry name" value="Peptidase_M48"/>
    <property type="match status" value="1"/>
</dbReference>
<comment type="cofactor">
    <cofactor evidence="6">
        <name>Zn(2+)</name>
        <dbReference type="ChEBI" id="CHEBI:29105"/>
    </cofactor>
    <text evidence="6">Binds 1 zinc ion per subunit.</text>
</comment>
<dbReference type="Gene3D" id="3.30.2010.10">
    <property type="entry name" value="Metalloproteases ('zincins'), catalytic domain"/>
    <property type="match status" value="1"/>
</dbReference>
<evidence type="ECO:0000256" key="4">
    <source>
        <dbReference type="ARBA" id="ARBA00022833"/>
    </source>
</evidence>
<keyword evidence="7" id="KW-0812">Transmembrane</keyword>
<evidence type="ECO:0000256" key="7">
    <source>
        <dbReference type="SAM" id="Phobius"/>
    </source>
</evidence>
<keyword evidence="10" id="KW-1185">Reference proteome</keyword>
<evidence type="ECO:0000313" key="9">
    <source>
        <dbReference type="EMBL" id="KZM70530.1"/>
    </source>
</evidence>
<dbReference type="CDD" id="cd07326">
    <property type="entry name" value="M56_BlaR1_MecR1_like"/>
    <property type="match status" value="1"/>
</dbReference>
<organism evidence="9 10">
    <name type="scientific">Nocardia terpenica</name>
    <dbReference type="NCBI Taxonomy" id="455432"/>
    <lineage>
        <taxon>Bacteria</taxon>
        <taxon>Bacillati</taxon>
        <taxon>Actinomycetota</taxon>
        <taxon>Actinomycetes</taxon>
        <taxon>Mycobacteriales</taxon>
        <taxon>Nocardiaceae</taxon>
        <taxon>Nocardia</taxon>
    </lineage>
</organism>
<evidence type="ECO:0000313" key="10">
    <source>
        <dbReference type="Proteomes" id="UP000076512"/>
    </source>
</evidence>
<dbReference type="STRING" id="455432.AWN90_38745"/>
<evidence type="ECO:0000256" key="1">
    <source>
        <dbReference type="ARBA" id="ARBA00022670"/>
    </source>
</evidence>
<evidence type="ECO:0000256" key="3">
    <source>
        <dbReference type="ARBA" id="ARBA00022801"/>
    </source>
</evidence>
<dbReference type="OrthoDB" id="9785340at2"/>
<keyword evidence="4 6" id="KW-0862">Zinc</keyword>
<dbReference type="AlphaFoldDB" id="A0A164JLZ2"/>
<feature type="transmembrane region" description="Helical" evidence="7">
    <location>
        <begin position="270"/>
        <end position="298"/>
    </location>
</feature>
<dbReference type="InterPro" id="IPR001915">
    <property type="entry name" value="Peptidase_M48"/>
</dbReference>
<feature type="domain" description="Peptidase M48" evidence="8">
    <location>
        <begin position="125"/>
        <end position="185"/>
    </location>
</feature>
<dbReference type="GO" id="GO:0004222">
    <property type="term" value="F:metalloendopeptidase activity"/>
    <property type="evidence" value="ECO:0007669"/>
    <property type="project" value="InterPro"/>
</dbReference>
<dbReference type="InterPro" id="IPR052173">
    <property type="entry name" value="Beta-lactam_resp_regulator"/>
</dbReference>
<keyword evidence="7" id="KW-0472">Membrane</keyword>
<dbReference type="PANTHER" id="PTHR34978:SF3">
    <property type="entry name" value="SLR0241 PROTEIN"/>
    <property type="match status" value="1"/>
</dbReference>
<reference evidence="9 10" key="1">
    <citation type="submission" date="2016-04" db="EMBL/GenBank/DDBJ databases">
        <authorList>
            <person name="Evans L.H."/>
            <person name="Alamgir A."/>
            <person name="Owens N."/>
            <person name="Weber N.D."/>
            <person name="Virtaneva K."/>
            <person name="Barbian K."/>
            <person name="Babar A."/>
            <person name="Rosenke K."/>
        </authorList>
    </citation>
    <scope>NUCLEOTIDE SEQUENCE [LARGE SCALE GENOMIC DNA]</scope>
    <source>
        <strain evidence="9 10">IFM 0406</strain>
    </source>
</reference>
<keyword evidence="5 6" id="KW-0482">Metalloprotease</keyword>
<feature type="transmembrane region" description="Helical" evidence="7">
    <location>
        <begin position="6"/>
        <end position="23"/>
    </location>
</feature>
<dbReference type="Proteomes" id="UP000076512">
    <property type="component" value="Unassembled WGS sequence"/>
</dbReference>
<dbReference type="GO" id="GO:0006508">
    <property type="term" value="P:proteolysis"/>
    <property type="evidence" value="ECO:0007669"/>
    <property type="project" value="UniProtKB-KW"/>
</dbReference>
<sequence length="299" mass="31131">MAVLLFAHALLMVLCATPMLRRVTRAGIAPGLGTAVWLTVLACVLGSVVTALALAILVLVGVLEASRPIPAAAFVATVVLAVLVVVAGVRWVRALRRMRARADEHADALRLLGRRFDCDRLATDVVVLEADRPAAYCVAGRRGIVVVTSAAMAALDPVTLRAVLAHEAAHLDGRHPLLLTVVRGLAAAFPGLPGMRWCHTVAREVGRLLEMSADDAAARRHGVASVLSGLLTLSGAVPSGALGASGQDVVARAERLAAGSRRCLRVRISLCAIIVFAFGIPVVIVLARAVGALGPLVWP</sequence>
<keyword evidence="2" id="KW-0479">Metal-binding</keyword>
<dbReference type="RefSeq" id="WP_067593628.1">
    <property type="nucleotide sequence ID" value="NZ_JABMCZ010000003.1"/>
</dbReference>
<evidence type="ECO:0000256" key="5">
    <source>
        <dbReference type="ARBA" id="ARBA00023049"/>
    </source>
</evidence>
<dbReference type="EMBL" id="LWGR01000013">
    <property type="protein sequence ID" value="KZM70530.1"/>
    <property type="molecule type" value="Genomic_DNA"/>
</dbReference>
<feature type="transmembrane region" description="Helical" evidence="7">
    <location>
        <begin position="35"/>
        <end position="63"/>
    </location>
</feature>
<dbReference type="PANTHER" id="PTHR34978">
    <property type="entry name" value="POSSIBLE SENSOR-TRANSDUCER PROTEIN BLAR"/>
    <property type="match status" value="1"/>
</dbReference>
<name>A0A164JLZ2_9NOCA</name>
<protein>
    <recommendedName>
        <fullName evidence="8">Peptidase M48 domain-containing protein</fullName>
    </recommendedName>
</protein>
<accession>A0A164JLZ2</accession>
<feature type="transmembrane region" description="Helical" evidence="7">
    <location>
        <begin position="69"/>
        <end position="92"/>
    </location>
</feature>
<evidence type="ECO:0000256" key="6">
    <source>
        <dbReference type="RuleBase" id="RU003983"/>
    </source>
</evidence>
<dbReference type="GO" id="GO:0046872">
    <property type="term" value="F:metal ion binding"/>
    <property type="evidence" value="ECO:0007669"/>
    <property type="project" value="UniProtKB-KW"/>
</dbReference>
<comment type="caution">
    <text evidence="9">The sequence shown here is derived from an EMBL/GenBank/DDBJ whole genome shotgun (WGS) entry which is preliminary data.</text>
</comment>
<evidence type="ECO:0000259" key="8">
    <source>
        <dbReference type="Pfam" id="PF01435"/>
    </source>
</evidence>
<evidence type="ECO:0000256" key="2">
    <source>
        <dbReference type="ARBA" id="ARBA00022723"/>
    </source>
</evidence>
<comment type="similarity">
    <text evidence="6">Belongs to the peptidase M48 family.</text>
</comment>
<keyword evidence="3 6" id="KW-0378">Hydrolase</keyword>
<keyword evidence="7" id="KW-1133">Transmembrane helix</keyword>
<keyword evidence="1 6" id="KW-0645">Protease</keyword>